<evidence type="ECO:0000313" key="2">
    <source>
        <dbReference type="Proteomes" id="UP000070186"/>
    </source>
</evidence>
<name>A0A133XDN2_9RHOO</name>
<organism evidence="1 2">
    <name type="scientific">Dechloromonas denitrificans</name>
    <dbReference type="NCBI Taxonomy" id="281362"/>
    <lineage>
        <taxon>Bacteria</taxon>
        <taxon>Pseudomonadati</taxon>
        <taxon>Pseudomonadota</taxon>
        <taxon>Betaproteobacteria</taxon>
        <taxon>Rhodocyclales</taxon>
        <taxon>Azonexaceae</taxon>
        <taxon>Dechloromonas</taxon>
    </lineage>
</organism>
<dbReference type="Gene3D" id="1.10.10.690">
    <property type="entry name" value="YidB-like"/>
    <property type="match status" value="1"/>
</dbReference>
<dbReference type="SUPFAM" id="SSF140804">
    <property type="entry name" value="YidB-like"/>
    <property type="match status" value="1"/>
</dbReference>
<reference evidence="1 2" key="1">
    <citation type="submission" date="2015-12" db="EMBL/GenBank/DDBJ databases">
        <title>Nitrous oxide reduction kinetics distinguish bacteria harboring typical versus atypical NosZ.</title>
        <authorList>
            <person name="Yoon S."/>
            <person name="Nissen S."/>
            <person name="Park D."/>
            <person name="Sanford R.A."/>
            <person name="Loeffler F.E."/>
        </authorList>
    </citation>
    <scope>NUCLEOTIDE SEQUENCE [LARGE SCALE GENOMIC DNA]</scope>
    <source>
        <strain evidence="1 2">ATCC BAA-841</strain>
    </source>
</reference>
<dbReference type="AlphaFoldDB" id="A0A133XDN2"/>
<dbReference type="Proteomes" id="UP000070186">
    <property type="component" value="Unassembled WGS sequence"/>
</dbReference>
<dbReference type="RefSeq" id="WP_066887240.1">
    <property type="nucleotide sequence ID" value="NZ_LODL01000040.1"/>
</dbReference>
<gene>
    <name evidence="1" type="ORF">AT959_19710</name>
</gene>
<evidence type="ECO:0008006" key="3">
    <source>
        <dbReference type="Google" id="ProtNLM"/>
    </source>
</evidence>
<dbReference type="Pfam" id="PF20159">
    <property type="entry name" value="YidB"/>
    <property type="match status" value="1"/>
</dbReference>
<proteinExistence type="predicted"/>
<dbReference type="InterPro" id="IPR045372">
    <property type="entry name" value="YidB"/>
</dbReference>
<keyword evidence="2" id="KW-1185">Reference proteome</keyword>
<dbReference type="STRING" id="281362.AT959_19710"/>
<dbReference type="EMBL" id="LODL01000040">
    <property type="protein sequence ID" value="KXB29045.1"/>
    <property type="molecule type" value="Genomic_DNA"/>
</dbReference>
<dbReference type="InterPro" id="IPR027405">
    <property type="entry name" value="YidB-like"/>
</dbReference>
<evidence type="ECO:0000313" key="1">
    <source>
        <dbReference type="EMBL" id="KXB29045.1"/>
    </source>
</evidence>
<comment type="caution">
    <text evidence="1">The sequence shown here is derived from an EMBL/GenBank/DDBJ whole genome shotgun (WGS) entry which is preliminary data.</text>
</comment>
<sequence length="135" mass="13566">MGLLDSVVGALAGGQSGGNNALLETVLQLINNPQTGGLAGLVQSFQQGGLAEIVNSWVSTGANLPISPEQIQRVLGNSSLQGLAAQLGVSPEQASGSLADLLPQVVDQLTPNGQVPQGGDLMAQGLDLLKGKLFG</sequence>
<accession>A0A133XDN2</accession>
<protein>
    <recommendedName>
        <fullName evidence="3">Ribosomal protein P2</fullName>
    </recommendedName>
</protein>